<organism evidence="1 2">
    <name type="scientific">Dreissena polymorpha</name>
    <name type="common">Zebra mussel</name>
    <name type="synonym">Mytilus polymorpha</name>
    <dbReference type="NCBI Taxonomy" id="45954"/>
    <lineage>
        <taxon>Eukaryota</taxon>
        <taxon>Metazoa</taxon>
        <taxon>Spiralia</taxon>
        <taxon>Lophotrochozoa</taxon>
        <taxon>Mollusca</taxon>
        <taxon>Bivalvia</taxon>
        <taxon>Autobranchia</taxon>
        <taxon>Heteroconchia</taxon>
        <taxon>Euheterodonta</taxon>
        <taxon>Imparidentia</taxon>
        <taxon>Neoheterodontei</taxon>
        <taxon>Myida</taxon>
        <taxon>Dreissenoidea</taxon>
        <taxon>Dreissenidae</taxon>
        <taxon>Dreissena</taxon>
    </lineage>
</organism>
<gene>
    <name evidence="1" type="ORF">DPMN_177496</name>
</gene>
<comment type="caution">
    <text evidence="1">The sequence shown here is derived from an EMBL/GenBank/DDBJ whole genome shotgun (WGS) entry which is preliminary data.</text>
</comment>
<reference evidence="1" key="2">
    <citation type="submission" date="2020-11" db="EMBL/GenBank/DDBJ databases">
        <authorList>
            <person name="McCartney M.A."/>
            <person name="Auch B."/>
            <person name="Kono T."/>
            <person name="Mallez S."/>
            <person name="Becker A."/>
            <person name="Gohl D.M."/>
            <person name="Silverstein K.A.T."/>
            <person name="Koren S."/>
            <person name="Bechman K.B."/>
            <person name="Herman A."/>
            <person name="Abrahante J.E."/>
            <person name="Garbe J."/>
        </authorList>
    </citation>
    <scope>NUCLEOTIDE SEQUENCE</scope>
    <source>
        <strain evidence="1">Duluth1</strain>
        <tissue evidence="1">Whole animal</tissue>
    </source>
</reference>
<dbReference type="EMBL" id="JAIWYP010000009">
    <property type="protein sequence ID" value="KAH3776083.1"/>
    <property type="molecule type" value="Genomic_DNA"/>
</dbReference>
<protein>
    <submittedName>
        <fullName evidence="1">Uncharacterized protein</fullName>
    </submittedName>
</protein>
<sequence>MEQWERDWKMQFYPSKCEPIHLTQKRYPIKRTYELHGHRLANVTSGPMLQGPSAPNPGIRIYSMQHIYSGKHIPARISTAQSCMIRHGRLQEDKQPKPYDRFPGMAIPANPAY</sequence>
<keyword evidence="2" id="KW-1185">Reference proteome</keyword>
<evidence type="ECO:0000313" key="2">
    <source>
        <dbReference type="Proteomes" id="UP000828390"/>
    </source>
</evidence>
<proteinExistence type="predicted"/>
<name>A0A9D4EB50_DREPO</name>
<dbReference type="Proteomes" id="UP000828390">
    <property type="component" value="Unassembled WGS sequence"/>
</dbReference>
<evidence type="ECO:0000313" key="1">
    <source>
        <dbReference type="EMBL" id="KAH3776083.1"/>
    </source>
</evidence>
<accession>A0A9D4EB50</accession>
<dbReference type="AlphaFoldDB" id="A0A9D4EB50"/>
<reference evidence="1" key="1">
    <citation type="journal article" date="2019" name="bioRxiv">
        <title>The Genome of the Zebra Mussel, Dreissena polymorpha: A Resource for Invasive Species Research.</title>
        <authorList>
            <person name="McCartney M.A."/>
            <person name="Auch B."/>
            <person name="Kono T."/>
            <person name="Mallez S."/>
            <person name="Zhang Y."/>
            <person name="Obille A."/>
            <person name="Becker A."/>
            <person name="Abrahante J.E."/>
            <person name="Garbe J."/>
            <person name="Badalamenti J.P."/>
            <person name="Herman A."/>
            <person name="Mangelson H."/>
            <person name="Liachko I."/>
            <person name="Sullivan S."/>
            <person name="Sone E.D."/>
            <person name="Koren S."/>
            <person name="Silverstein K.A.T."/>
            <person name="Beckman K.B."/>
            <person name="Gohl D.M."/>
        </authorList>
    </citation>
    <scope>NUCLEOTIDE SEQUENCE</scope>
    <source>
        <strain evidence="1">Duluth1</strain>
        <tissue evidence="1">Whole animal</tissue>
    </source>
</reference>